<evidence type="ECO:0000256" key="5">
    <source>
        <dbReference type="ARBA" id="ARBA00022723"/>
    </source>
</evidence>
<dbReference type="InterPro" id="IPR016185">
    <property type="entry name" value="PreATP-grasp_dom_sf"/>
</dbReference>
<evidence type="ECO:0000256" key="6">
    <source>
        <dbReference type="ARBA" id="ARBA00022741"/>
    </source>
</evidence>
<dbReference type="HAMAP" id="MF_00162">
    <property type="entry name" value="GSH_S"/>
    <property type="match status" value="1"/>
</dbReference>
<dbReference type="NCBIfam" id="TIGR01380">
    <property type="entry name" value="glut_syn"/>
    <property type="match status" value="1"/>
</dbReference>
<feature type="domain" description="ATP-grasp" evidence="11">
    <location>
        <begin position="127"/>
        <end position="312"/>
    </location>
</feature>
<dbReference type="EMBL" id="BMYR01000001">
    <property type="protein sequence ID" value="GGW49622.1"/>
    <property type="molecule type" value="Genomic_DNA"/>
</dbReference>
<dbReference type="Pfam" id="PF02955">
    <property type="entry name" value="GSH-S_ATP"/>
    <property type="match status" value="1"/>
</dbReference>
<dbReference type="InterPro" id="IPR004218">
    <property type="entry name" value="GSHS_ATP-bd"/>
</dbReference>
<comment type="pathway">
    <text evidence="10">Sulfur metabolism; glutathione biosynthesis; glutathione from L-cysteine and L-glutamate: step 2/2.</text>
</comment>
<keyword evidence="9" id="KW-0464">Manganese</keyword>
<reference evidence="13" key="1">
    <citation type="journal article" date="2019" name="Int. J. Syst. Evol. Microbiol.">
        <title>The Global Catalogue of Microorganisms (GCM) 10K type strain sequencing project: providing services to taxonomists for standard genome sequencing and annotation.</title>
        <authorList>
            <consortium name="The Broad Institute Genomics Platform"/>
            <consortium name="The Broad Institute Genome Sequencing Center for Infectious Disease"/>
            <person name="Wu L."/>
            <person name="Ma J."/>
        </authorList>
    </citation>
    <scope>NUCLEOTIDE SEQUENCE [LARGE SCALE GENOMIC DNA]</scope>
    <source>
        <strain evidence="13">KCTC 23723</strain>
    </source>
</reference>
<dbReference type="Pfam" id="PF02951">
    <property type="entry name" value="GSH-S_N"/>
    <property type="match status" value="1"/>
</dbReference>
<accession>A0ABQ2WCQ4</accession>
<dbReference type="InterPro" id="IPR013815">
    <property type="entry name" value="ATP_grasp_subdomain_1"/>
</dbReference>
<evidence type="ECO:0000256" key="3">
    <source>
        <dbReference type="ARBA" id="ARBA00022598"/>
    </source>
</evidence>
<dbReference type="InterPro" id="IPR006284">
    <property type="entry name" value="Glut_synth_pro"/>
</dbReference>
<evidence type="ECO:0000256" key="8">
    <source>
        <dbReference type="ARBA" id="ARBA00022842"/>
    </source>
</evidence>
<dbReference type="PANTHER" id="PTHR21621:SF4">
    <property type="entry name" value="GLUTATHIONE SYNTHETASE"/>
    <property type="match status" value="1"/>
</dbReference>
<protein>
    <recommendedName>
        <fullName evidence="10">Glutathione synthetase</fullName>
        <ecNumber evidence="10">6.3.2.3</ecNumber>
    </recommendedName>
    <alternativeName>
        <fullName evidence="10">GSH synthetase</fullName>
        <shortName evidence="10">GSH-S</shortName>
        <shortName evidence="10">GSHase</shortName>
    </alternativeName>
    <alternativeName>
        <fullName evidence="10">Glutathione synthase</fullName>
    </alternativeName>
</protein>
<comment type="cofactor">
    <cofactor evidence="2">
        <name>Mg(2+)</name>
        <dbReference type="ChEBI" id="CHEBI:18420"/>
    </cofactor>
</comment>
<organism evidence="12 13">
    <name type="scientific">Alishewanella tabrizica</name>
    <dbReference type="NCBI Taxonomy" id="671278"/>
    <lineage>
        <taxon>Bacteria</taxon>
        <taxon>Pseudomonadati</taxon>
        <taxon>Pseudomonadota</taxon>
        <taxon>Gammaproteobacteria</taxon>
        <taxon>Alteromonadales</taxon>
        <taxon>Alteromonadaceae</taxon>
        <taxon>Alishewanella</taxon>
    </lineage>
</organism>
<dbReference type="Gene3D" id="3.30.1490.20">
    <property type="entry name" value="ATP-grasp fold, A domain"/>
    <property type="match status" value="1"/>
</dbReference>
<dbReference type="Gene3D" id="3.40.50.20">
    <property type="match status" value="1"/>
</dbReference>
<keyword evidence="5" id="KW-0479">Metal-binding</keyword>
<evidence type="ECO:0000256" key="9">
    <source>
        <dbReference type="ARBA" id="ARBA00023211"/>
    </source>
</evidence>
<dbReference type="InterPro" id="IPR004215">
    <property type="entry name" value="GSHS_N"/>
</dbReference>
<evidence type="ECO:0000259" key="11">
    <source>
        <dbReference type="PROSITE" id="PS50975"/>
    </source>
</evidence>
<dbReference type="PROSITE" id="PS50975">
    <property type="entry name" value="ATP_GRASP"/>
    <property type="match status" value="1"/>
</dbReference>
<dbReference type="SUPFAM" id="SSF52440">
    <property type="entry name" value="PreATP-grasp domain"/>
    <property type="match status" value="1"/>
</dbReference>
<proteinExistence type="inferred from homology"/>
<comment type="cofactor">
    <cofactor evidence="1">
        <name>Mn(2+)</name>
        <dbReference type="ChEBI" id="CHEBI:29035"/>
    </cofactor>
</comment>
<dbReference type="EC" id="6.3.2.3" evidence="10"/>
<sequence>MSTIKLGIVMDPISQINIKKDSSFAMLLQAQERGYEIHYMEMADLYLLQGEARARSKILKVRHDYQSWYQFDTEQDIALSDLQVILMRKDPPFDTEYIYATYMLERAEDAGTLIINKPQSLRDANEKLYTSWFSQYTPKTLVSRDPGRLKAFYQQERDVILKPLDGMGGASIFRLKPDDANVSVIIETLTEHGQRYAMAQRFIPEIKDGDKRILVVDGEPVPYCLARIPASGETRGNLAAGGRGEARPLSDSDWAIARAIGPTLKAKGLIFVGLDVIGDKLTEINVTSPTCIREIEAAFPVSITGMLFDAIEQRLATR</sequence>
<evidence type="ECO:0000313" key="12">
    <source>
        <dbReference type="EMBL" id="GGW49622.1"/>
    </source>
</evidence>
<dbReference type="NCBIfam" id="NF003573">
    <property type="entry name" value="PRK05246.1"/>
    <property type="match status" value="1"/>
</dbReference>
<dbReference type="PANTHER" id="PTHR21621">
    <property type="entry name" value="RIBOSOMAL PROTEIN S6 MODIFICATION PROTEIN"/>
    <property type="match status" value="1"/>
</dbReference>
<dbReference type="Gene3D" id="3.30.470.20">
    <property type="entry name" value="ATP-grasp fold, B domain"/>
    <property type="match status" value="1"/>
</dbReference>
<comment type="similarity">
    <text evidence="10">Belongs to the prokaryotic GSH synthase family.</text>
</comment>
<evidence type="ECO:0000256" key="1">
    <source>
        <dbReference type="ARBA" id="ARBA00001936"/>
    </source>
</evidence>
<comment type="caution">
    <text evidence="12">The sequence shown here is derived from an EMBL/GenBank/DDBJ whole genome shotgun (WGS) entry which is preliminary data.</text>
</comment>
<evidence type="ECO:0000256" key="4">
    <source>
        <dbReference type="ARBA" id="ARBA00022684"/>
    </source>
</evidence>
<comment type="catalytic activity">
    <reaction evidence="10">
        <text>gamma-L-glutamyl-L-cysteine + glycine + ATP = glutathione + ADP + phosphate + H(+)</text>
        <dbReference type="Rhea" id="RHEA:13557"/>
        <dbReference type="ChEBI" id="CHEBI:15378"/>
        <dbReference type="ChEBI" id="CHEBI:30616"/>
        <dbReference type="ChEBI" id="CHEBI:43474"/>
        <dbReference type="ChEBI" id="CHEBI:57305"/>
        <dbReference type="ChEBI" id="CHEBI:57925"/>
        <dbReference type="ChEBI" id="CHEBI:58173"/>
        <dbReference type="ChEBI" id="CHEBI:456216"/>
        <dbReference type="EC" id="6.3.2.3"/>
    </reaction>
</comment>
<evidence type="ECO:0000256" key="2">
    <source>
        <dbReference type="ARBA" id="ARBA00001946"/>
    </source>
</evidence>
<keyword evidence="4 10" id="KW-0317">Glutathione biosynthesis</keyword>
<dbReference type="InterPro" id="IPR011761">
    <property type="entry name" value="ATP-grasp"/>
</dbReference>
<evidence type="ECO:0000313" key="13">
    <source>
        <dbReference type="Proteomes" id="UP000634667"/>
    </source>
</evidence>
<dbReference type="RefSeq" id="WP_189479500.1">
    <property type="nucleotide sequence ID" value="NZ_BMYR01000001.1"/>
</dbReference>
<gene>
    <name evidence="10 12" type="primary">gshB</name>
    <name evidence="12" type="ORF">GCM10008111_01700</name>
</gene>
<keyword evidence="8" id="KW-0460">Magnesium</keyword>
<name>A0ABQ2WCQ4_9ALTE</name>
<dbReference type="Proteomes" id="UP000634667">
    <property type="component" value="Unassembled WGS sequence"/>
</dbReference>
<dbReference type="SUPFAM" id="SSF56059">
    <property type="entry name" value="Glutathione synthetase ATP-binding domain-like"/>
    <property type="match status" value="1"/>
</dbReference>
<keyword evidence="13" id="KW-1185">Reference proteome</keyword>
<keyword evidence="3 10" id="KW-0436">Ligase</keyword>
<evidence type="ECO:0000256" key="7">
    <source>
        <dbReference type="ARBA" id="ARBA00022840"/>
    </source>
</evidence>
<keyword evidence="6 10" id="KW-0547">Nucleotide-binding</keyword>
<evidence type="ECO:0000256" key="10">
    <source>
        <dbReference type="HAMAP-Rule" id="MF_00162"/>
    </source>
</evidence>
<keyword evidence="7 10" id="KW-0067">ATP-binding</keyword>